<dbReference type="PROSITE" id="PS00086">
    <property type="entry name" value="CYTOCHROME_P450"/>
    <property type="match status" value="1"/>
</dbReference>
<keyword evidence="8" id="KW-0492">Microsome</keyword>
<dbReference type="GO" id="GO:0004497">
    <property type="term" value="F:monooxygenase activity"/>
    <property type="evidence" value="ECO:0007669"/>
    <property type="project" value="UniProtKB-KW"/>
</dbReference>
<dbReference type="CDD" id="cd11056">
    <property type="entry name" value="CYP6-like"/>
    <property type="match status" value="1"/>
</dbReference>
<protein>
    <submittedName>
        <fullName evidence="16">Cytochrome P450 3A4</fullName>
    </submittedName>
</protein>
<name>A0AAN8X5D0_HALRR</name>
<comment type="cofactor">
    <cofactor evidence="1 13">
        <name>heme</name>
        <dbReference type="ChEBI" id="CHEBI:30413"/>
    </cofactor>
</comment>
<dbReference type="GO" id="GO:0005506">
    <property type="term" value="F:iron ion binding"/>
    <property type="evidence" value="ECO:0007669"/>
    <property type="project" value="InterPro"/>
</dbReference>
<evidence type="ECO:0000256" key="10">
    <source>
        <dbReference type="ARBA" id="ARBA00023004"/>
    </source>
</evidence>
<evidence type="ECO:0000256" key="8">
    <source>
        <dbReference type="ARBA" id="ARBA00022848"/>
    </source>
</evidence>
<dbReference type="PRINTS" id="PR00385">
    <property type="entry name" value="P450"/>
</dbReference>
<evidence type="ECO:0000313" key="17">
    <source>
        <dbReference type="Proteomes" id="UP001381693"/>
    </source>
</evidence>
<dbReference type="GO" id="GO:0020037">
    <property type="term" value="F:heme binding"/>
    <property type="evidence" value="ECO:0007669"/>
    <property type="project" value="InterPro"/>
</dbReference>
<comment type="caution">
    <text evidence="16">The sequence shown here is derived from an EMBL/GenBank/DDBJ whole genome shotgun (WGS) entry which is preliminary data.</text>
</comment>
<keyword evidence="12 15" id="KW-0472">Membrane</keyword>
<feature type="binding site" description="axial binding residue" evidence="13">
    <location>
        <position position="494"/>
    </location>
    <ligand>
        <name>heme</name>
        <dbReference type="ChEBI" id="CHEBI:30413"/>
    </ligand>
    <ligandPart>
        <name>Fe</name>
        <dbReference type="ChEBI" id="CHEBI:18248"/>
    </ligandPart>
</feature>
<comment type="subcellular location">
    <subcellularLocation>
        <location evidence="3">Endoplasmic reticulum membrane</location>
        <topology evidence="3">Peripheral membrane protein</topology>
    </subcellularLocation>
    <subcellularLocation>
        <location evidence="2">Microsome membrane</location>
        <topology evidence="2">Peripheral membrane protein</topology>
    </subcellularLocation>
</comment>
<evidence type="ECO:0000256" key="3">
    <source>
        <dbReference type="ARBA" id="ARBA00004406"/>
    </source>
</evidence>
<dbReference type="EMBL" id="JAXCGZ010011498">
    <property type="protein sequence ID" value="KAK7074658.1"/>
    <property type="molecule type" value="Genomic_DNA"/>
</dbReference>
<dbReference type="InterPro" id="IPR002402">
    <property type="entry name" value="Cyt_P450_E_grp-II"/>
</dbReference>
<keyword evidence="11 14" id="KW-0503">Monooxygenase</keyword>
<keyword evidence="9 14" id="KW-0560">Oxidoreductase</keyword>
<evidence type="ECO:0000256" key="6">
    <source>
        <dbReference type="ARBA" id="ARBA00022723"/>
    </source>
</evidence>
<organism evidence="16 17">
    <name type="scientific">Halocaridina rubra</name>
    <name type="common">Hawaiian red shrimp</name>
    <dbReference type="NCBI Taxonomy" id="373956"/>
    <lineage>
        <taxon>Eukaryota</taxon>
        <taxon>Metazoa</taxon>
        <taxon>Ecdysozoa</taxon>
        <taxon>Arthropoda</taxon>
        <taxon>Crustacea</taxon>
        <taxon>Multicrustacea</taxon>
        <taxon>Malacostraca</taxon>
        <taxon>Eumalacostraca</taxon>
        <taxon>Eucarida</taxon>
        <taxon>Decapoda</taxon>
        <taxon>Pleocyemata</taxon>
        <taxon>Caridea</taxon>
        <taxon>Atyoidea</taxon>
        <taxon>Atyidae</taxon>
        <taxon>Halocaridina</taxon>
    </lineage>
</organism>
<evidence type="ECO:0000256" key="1">
    <source>
        <dbReference type="ARBA" id="ARBA00001971"/>
    </source>
</evidence>
<dbReference type="GO" id="GO:0016705">
    <property type="term" value="F:oxidoreductase activity, acting on paired donors, with incorporation or reduction of molecular oxygen"/>
    <property type="evidence" value="ECO:0007669"/>
    <property type="project" value="InterPro"/>
</dbReference>
<sequence>MLSRSEFIFKCISQEDKLERARQFNQLLSRQRSGWGLNSSRGCNYIIFKPFTMIGVTLALLALLLTIFWFYAKRKQSYWAARGVKTPPFYPILGHTPRIMSNKAGRWVFDDEAYSKYGGSNFCGIYEMMNPALLVGNPEILRQIFVKDFDHFVDRRSFKAPHKNDEIVNKMLSVENGDVWKNLRAIMTPTFTSGKMRNMFPLVCAKADALVSFSLQEATKKPYVDMKMNFGRFTMDTIASCAFGIECNSLLDENAIFTKKAEAFFDISGMRMFKFAVFGIVPSLFKWLNIQLNPDEILFFKEVAEETLSARRAGEKRGDFLDLLLETQALDESESSKIALDDITIIGQSVLFLVAGFDTTASTLAFTSYLLAKHHEEQERLRKEIQDIIREHGEINYQSIMEAKFLDSCIMETLRMYPPLTTTERVCTRDFKLPNSDITVPRGMIVQIPIWCLHHDEQYWPEPYVYRPDRFMPENKACIRNYTHLPFGAGPRNCIAMRFALMEAKVALAKMIIAADISLAPGHEDVKLSTGPGILRAVGGVNLVLSPLREE</sequence>
<evidence type="ECO:0000313" key="16">
    <source>
        <dbReference type="EMBL" id="KAK7074658.1"/>
    </source>
</evidence>
<dbReference type="FunFam" id="1.10.630.10:FF:000042">
    <property type="entry name" value="Cytochrome P450"/>
    <property type="match status" value="1"/>
</dbReference>
<keyword evidence="7" id="KW-0256">Endoplasmic reticulum</keyword>
<dbReference type="InterPro" id="IPR017972">
    <property type="entry name" value="Cyt_P450_CS"/>
</dbReference>
<dbReference type="Pfam" id="PF00067">
    <property type="entry name" value="p450"/>
    <property type="match status" value="1"/>
</dbReference>
<reference evidence="16 17" key="1">
    <citation type="submission" date="2023-11" db="EMBL/GenBank/DDBJ databases">
        <title>Halocaridina rubra genome assembly.</title>
        <authorList>
            <person name="Smith C."/>
        </authorList>
    </citation>
    <scope>NUCLEOTIDE SEQUENCE [LARGE SCALE GENOMIC DNA]</scope>
    <source>
        <strain evidence="16">EP-1</strain>
        <tissue evidence="16">Whole</tissue>
    </source>
</reference>
<dbReference type="Proteomes" id="UP001381693">
    <property type="component" value="Unassembled WGS sequence"/>
</dbReference>
<keyword evidence="15" id="KW-0812">Transmembrane</keyword>
<evidence type="ECO:0000256" key="11">
    <source>
        <dbReference type="ARBA" id="ARBA00023033"/>
    </source>
</evidence>
<dbReference type="PANTHER" id="PTHR24292">
    <property type="entry name" value="CYTOCHROME P450"/>
    <property type="match status" value="1"/>
</dbReference>
<evidence type="ECO:0000256" key="13">
    <source>
        <dbReference type="PIRSR" id="PIRSR602402-1"/>
    </source>
</evidence>
<evidence type="ECO:0000256" key="15">
    <source>
        <dbReference type="SAM" id="Phobius"/>
    </source>
</evidence>
<dbReference type="GO" id="GO:0005789">
    <property type="term" value="C:endoplasmic reticulum membrane"/>
    <property type="evidence" value="ECO:0007669"/>
    <property type="project" value="UniProtKB-SubCell"/>
</dbReference>
<dbReference type="PANTHER" id="PTHR24292:SF54">
    <property type="entry name" value="CYP9F3-RELATED"/>
    <property type="match status" value="1"/>
</dbReference>
<dbReference type="InterPro" id="IPR036396">
    <property type="entry name" value="Cyt_P450_sf"/>
</dbReference>
<gene>
    <name evidence="16" type="primary">CYP3A4_3</name>
    <name evidence="16" type="ORF">SK128_004596</name>
</gene>
<feature type="transmembrane region" description="Helical" evidence="15">
    <location>
        <begin position="51"/>
        <end position="72"/>
    </location>
</feature>
<dbReference type="AlphaFoldDB" id="A0AAN8X5D0"/>
<dbReference type="Gene3D" id="1.10.630.10">
    <property type="entry name" value="Cytochrome P450"/>
    <property type="match status" value="1"/>
</dbReference>
<dbReference type="PRINTS" id="PR00464">
    <property type="entry name" value="EP450II"/>
</dbReference>
<keyword evidence="17" id="KW-1185">Reference proteome</keyword>
<dbReference type="InterPro" id="IPR001128">
    <property type="entry name" value="Cyt_P450"/>
</dbReference>
<keyword evidence="15" id="KW-1133">Transmembrane helix</keyword>
<evidence type="ECO:0000256" key="7">
    <source>
        <dbReference type="ARBA" id="ARBA00022824"/>
    </source>
</evidence>
<evidence type="ECO:0000256" key="5">
    <source>
        <dbReference type="ARBA" id="ARBA00022617"/>
    </source>
</evidence>
<evidence type="ECO:0000256" key="4">
    <source>
        <dbReference type="ARBA" id="ARBA00010617"/>
    </source>
</evidence>
<evidence type="ECO:0000256" key="2">
    <source>
        <dbReference type="ARBA" id="ARBA00004174"/>
    </source>
</evidence>
<keyword evidence="5 13" id="KW-0349">Heme</keyword>
<proteinExistence type="inferred from homology"/>
<accession>A0AAN8X5D0</accession>
<dbReference type="SUPFAM" id="SSF48264">
    <property type="entry name" value="Cytochrome P450"/>
    <property type="match status" value="1"/>
</dbReference>
<evidence type="ECO:0000256" key="14">
    <source>
        <dbReference type="RuleBase" id="RU000461"/>
    </source>
</evidence>
<dbReference type="InterPro" id="IPR050476">
    <property type="entry name" value="Insect_CytP450_Detox"/>
</dbReference>
<keyword evidence="10 13" id="KW-0408">Iron</keyword>
<evidence type="ECO:0000256" key="9">
    <source>
        <dbReference type="ARBA" id="ARBA00023002"/>
    </source>
</evidence>
<keyword evidence="6 13" id="KW-0479">Metal-binding</keyword>
<comment type="similarity">
    <text evidence="4 14">Belongs to the cytochrome P450 family.</text>
</comment>
<evidence type="ECO:0000256" key="12">
    <source>
        <dbReference type="ARBA" id="ARBA00023136"/>
    </source>
</evidence>